<dbReference type="InterPro" id="IPR001867">
    <property type="entry name" value="OmpR/PhoB-type_DNA-bd"/>
</dbReference>
<evidence type="ECO:0000256" key="3">
    <source>
        <dbReference type="PROSITE-ProRule" id="PRU01091"/>
    </source>
</evidence>
<evidence type="ECO:0000313" key="7">
    <source>
        <dbReference type="Proteomes" id="UP001242480"/>
    </source>
</evidence>
<dbReference type="SUPFAM" id="SSF46894">
    <property type="entry name" value="C-terminal effector domain of the bipartite response regulators"/>
    <property type="match status" value="1"/>
</dbReference>
<keyword evidence="2" id="KW-0597">Phosphoprotein</keyword>
<proteinExistence type="predicted"/>
<comment type="caution">
    <text evidence="6">The sequence shown here is derived from an EMBL/GenBank/DDBJ whole genome shotgun (WGS) entry which is preliminary data.</text>
</comment>
<sequence>MRILVIEDDSQTADYVAKGLRQAGQVVDVATNGPDGLFAAGEAYDVLVVDRMLPGIDGLSLVRKLRSLGVRTPTLFLTTMGGIDDRVEGLDAGADDYLVKPFAFTELSARINALARRPPLVEVETLLRVADLEMDLLKYRVTRAGREIQLQPQEFKLLEYLMRNAGRLTTRAMLLESVWGFHFDPKTSVVETHVSRLRSKINGDDRPDLIHTVRCAGYIMRAPDETV</sequence>
<organism evidence="6 7">
    <name type="scientific">Labrys wisconsinensis</name>
    <dbReference type="NCBI Taxonomy" id="425677"/>
    <lineage>
        <taxon>Bacteria</taxon>
        <taxon>Pseudomonadati</taxon>
        <taxon>Pseudomonadota</taxon>
        <taxon>Alphaproteobacteria</taxon>
        <taxon>Hyphomicrobiales</taxon>
        <taxon>Xanthobacteraceae</taxon>
        <taxon>Labrys</taxon>
    </lineage>
</organism>
<dbReference type="Gene3D" id="6.10.250.690">
    <property type="match status" value="1"/>
</dbReference>
<dbReference type="PROSITE" id="PS51755">
    <property type="entry name" value="OMPR_PHOB"/>
    <property type="match status" value="1"/>
</dbReference>
<name>A0ABU0JK96_9HYPH</name>
<dbReference type="SUPFAM" id="SSF52172">
    <property type="entry name" value="CheY-like"/>
    <property type="match status" value="1"/>
</dbReference>
<dbReference type="Gene3D" id="1.10.10.10">
    <property type="entry name" value="Winged helix-like DNA-binding domain superfamily/Winged helix DNA-binding domain"/>
    <property type="match status" value="1"/>
</dbReference>
<evidence type="ECO:0000256" key="1">
    <source>
        <dbReference type="ARBA" id="ARBA00023125"/>
    </source>
</evidence>
<dbReference type="CDD" id="cd19935">
    <property type="entry name" value="REC_OmpR_CusR-like"/>
    <property type="match status" value="1"/>
</dbReference>
<gene>
    <name evidence="6" type="ORF">QO011_006720</name>
</gene>
<keyword evidence="7" id="KW-1185">Reference proteome</keyword>
<dbReference type="Proteomes" id="UP001242480">
    <property type="component" value="Unassembled WGS sequence"/>
</dbReference>
<evidence type="ECO:0000259" key="4">
    <source>
        <dbReference type="PROSITE" id="PS50110"/>
    </source>
</evidence>
<evidence type="ECO:0000313" key="6">
    <source>
        <dbReference type="EMBL" id="MDQ0473684.1"/>
    </source>
</evidence>
<dbReference type="InterPro" id="IPR036388">
    <property type="entry name" value="WH-like_DNA-bd_sf"/>
</dbReference>
<dbReference type="Pfam" id="PF00072">
    <property type="entry name" value="Response_reg"/>
    <property type="match status" value="1"/>
</dbReference>
<dbReference type="EMBL" id="JAUSVX010000017">
    <property type="protein sequence ID" value="MDQ0473684.1"/>
    <property type="molecule type" value="Genomic_DNA"/>
</dbReference>
<feature type="domain" description="Response regulatory" evidence="4">
    <location>
        <begin position="2"/>
        <end position="115"/>
    </location>
</feature>
<dbReference type="PANTHER" id="PTHR48111">
    <property type="entry name" value="REGULATOR OF RPOS"/>
    <property type="match status" value="1"/>
</dbReference>
<dbReference type="InterPro" id="IPR039420">
    <property type="entry name" value="WalR-like"/>
</dbReference>
<dbReference type="PROSITE" id="PS50110">
    <property type="entry name" value="RESPONSE_REGULATORY"/>
    <property type="match status" value="1"/>
</dbReference>
<protein>
    <submittedName>
        <fullName evidence="6">Two-component system OmpR family response regulator</fullName>
    </submittedName>
</protein>
<dbReference type="Gene3D" id="3.40.50.2300">
    <property type="match status" value="1"/>
</dbReference>
<dbReference type="SMART" id="SM00448">
    <property type="entry name" value="REC"/>
    <property type="match status" value="1"/>
</dbReference>
<feature type="domain" description="OmpR/PhoB-type" evidence="5">
    <location>
        <begin position="124"/>
        <end position="222"/>
    </location>
</feature>
<keyword evidence="1 3" id="KW-0238">DNA-binding</keyword>
<dbReference type="RefSeq" id="WP_307282262.1">
    <property type="nucleotide sequence ID" value="NZ_JAUSVX010000017.1"/>
</dbReference>
<accession>A0ABU0JK96</accession>
<dbReference type="CDD" id="cd00383">
    <property type="entry name" value="trans_reg_C"/>
    <property type="match status" value="1"/>
</dbReference>
<dbReference type="PANTHER" id="PTHR48111:SF76">
    <property type="entry name" value="TWO-COMPONENT RESPONSE REGULATOR"/>
    <property type="match status" value="1"/>
</dbReference>
<dbReference type="InterPro" id="IPR016032">
    <property type="entry name" value="Sig_transdc_resp-reg_C-effctor"/>
</dbReference>
<feature type="DNA-binding region" description="OmpR/PhoB-type" evidence="3">
    <location>
        <begin position="124"/>
        <end position="222"/>
    </location>
</feature>
<dbReference type="InterPro" id="IPR011006">
    <property type="entry name" value="CheY-like_superfamily"/>
</dbReference>
<dbReference type="SMART" id="SM00862">
    <property type="entry name" value="Trans_reg_C"/>
    <property type="match status" value="1"/>
</dbReference>
<dbReference type="InterPro" id="IPR001789">
    <property type="entry name" value="Sig_transdc_resp-reg_receiver"/>
</dbReference>
<reference evidence="6 7" key="1">
    <citation type="submission" date="2023-07" db="EMBL/GenBank/DDBJ databases">
        <title>Genomic Encyclopedia of Type Strains, Phase IV (KMG-IV): sequencing the most valuable type-strain genomes for metagenomic binning, comparative biology and taxonomic classification.</title>
        <authorList>
            <person name="Goeker M."/>
        </authorList>
    </citation>
    <scope>NUCLEOTIDE SEQUENCE [LARGE SCALE GENOMIC DNA]</scope>
    <source>
        <strain evidence="6 7">DSM 19619</strain>
    </source>
</reference>
<dbReference type="Pfam" id="PF00486">
    <property type="entry name" value="Trans_reg_C"/>
    <property type="match status" value="1"/>
</dbReference>
<evidence type="ECO:0000256" key="2">
    <source>
        <dbReference type="PROSITE-ProRule" id="PRU00169"/>
    </source>
</evidence>
<evidence type="ECO:0000259" key="5">
    <source>
        <dbReference type="PROSITE" id="PS51755"/>
    </source>
</evidence>
<feature type="modified residue" description="4-aspartylphosphate" evidence="2">
    <location>
        <position position="50"/>
    </location>
</feature>